<dbReference type="Proteomes" id="UP000183788">
    <property type="component" value="Unassembled WGS sequence"/>
</dbReference>
<dbReference type="Proteomes" id="UP001326715">
    <property type="component" value="Chromosome"/>
</dbReference>
<keyword evidence="3 6" id="KW-0812">Transmembrane</keyword>
<dbReference type="EMBL" id="CP140154">
    <property type="protein sequence ID" value="WQG91401.1"/>
    <property type="molecule type" value="Genomic_DNA"/>
</dbReference>
<sequence>MSTIRKKGIITTFFIYAGFLFGALNTYLYAKYFIPDQTGLTRVLLDISLLFSSFALLGSNTIVVKFFPYYKNYHKENNSELLTISFFFSTIGFLIILLSFTTFMKPLIIQKFVGKSPLLVQYFNLVFPLTLFATLFQVLESQTWTIQKGHVANFMKELLFRGLNSVLNVLFIAGIISFPLYANLFSLQYFAIFAALIIYLLCVRQLKMSFKISRLTKRLWKKMLPYSAVTFVSNVISLLSTTMDSIIISSLMGLSFASVFINTQYISNFIVVPFRAALSMAAGPISQAWKDKDMLKLDRIYKKTSLNLLIAASFIFAIIMLNWDDLLDWVKPDPMYHLGKPVMFYLGLYQVIELGTGMNSAIIITSRKWKFELYSNIVLLTLTLPLSYVLIKSYGMVGAALAILISRTIFNIIRYIFLYKTFNLQPFTKKTIVALVLPMAVYPLVAYTIHLKDPFLGLVARSTAFTAIYGVLLLQLNVSEDVMQVWGTVKKRAFALIGR</sequence>
<dbReference type="AlphaFoldDB" id="A0A1K1MTI4"/>
<organism evidence="7 9">
    <name type="scientific">Chitinophaga sancti</name>
    <dbReference type="NCBI Taxonomy" id="1004"/>
    <lineage>
        <taxon>Bacteria</taxon>
        <taxon>Pseudomonadati</taxon>
        <taxon>Bacteroidota</taxon>
        <taxon>Chitinophagia</taxon>
        <taxon>Chitinophagales</taxon>
        <taxon>Chitinophagaceae</taxon>
        <taxon>Chitinophaga</taxon>
    </lineage>
</organism>
<evidence type="ECO:0000313" key="8">
    <source>
        <dbReference type="EMBL" id="WQG91401.1"/>
    </source>
</evidence>
<dbReference type="GO" id="GO:0005886">
    <property type="term" value="C:plasma membrane"/>
    <property type="evidence" value="ECO:0007669"/>
    <property type="project" value="UniProtKB-SubCell"/>
</dbReference>
<protein>
    <submittedName>
        <fullName evidence="7">Membrane protein involved in the export of O-antigen and teichoic acid</fullName>
    </submittedName>
    <submittedName>
        <fullName evidence="8">Polysaccharide biosynthesis C-terminal domain-containing protein</fullName>
    </submittedName>
</protein>
<dbReference type="PANTHER" id="PTHR30250">
    <property type="entry name" value="PST FAMILY PREDICTED COLANIC ACID TRANSPORTER"/>
    <property type="match status" value="1"/>
</dbReference>
<feature type="transmembrane region" description="Helical" evidence="6">
    <location>
        <begin position="397"/>
        <end position="419"/>
    </location>
</feature>
<keyword evidence="10" id="KW-1185">Reference proteome</keyword>
<feature type="transmembrane region" description="Helical" evidence="6">
    <location>
        <begin position="431"/>
        <end position="449"/>
    </location>
</feature>
<dbReference type="STRING" id="1004.SAMN05661012_00875"/>
<feature type="transmembrane region" description="Helical" evidence="6">
    <location>
        <begin position="81"/>
        <end position="100"/>
    </location>
</feature>
<feature type="transmembrane region" description="Helical" evidence="6">
    <location>
        <begin position="306"/>
        <end position="323"/>
    </location>
</feature>
<feature type="transmembrane region" description="Helical" evidence="6">
    <location>
        <begin position="224"/>
        <end position="253"/>
    </location>
</feature>
<feature type="transmembrane region" description="Helical" evidence="6">
    <location>
        <begin position="455"/>
        <end position="474"/>
    </location>
</feature>
<evidence type="ECO:0000313" key="10">
    <source>
        <dbReference type="Proteomes" id="UP001326715"/>
    </source>
</evidence>
<evidence type="ECO:0000256" key="5">
    <source>
        <dbReference type="ARBA" id="ARBA00023136"/>
    </source>
</evidence>
<feature type="transmembrane region" description="Helical" evidence="6">
    <location>
        <begin position="343"/>
        <end position="364"/>
    </location>
</feature>
<feature type="transmembrane region" description="Helical" evidence="6">
    <location>
        <begin position="12"/>
        <end position="30"/>
    </location>
</feature>
<reference evidence="8 10" key="2">
    <citation type="submission" date="2023-11" db="EMBL/GenBank/DDBJ databases">
        <title>MicrobeMod: A computational toolkit for identifying prokaryotic methylation and restriction-modification with nanopore sequencing.</title>
        <authorList>
            <person name="Crits-Christoph A."/>
            <person name="Kang S.C."/>
            <person name="Lee H."/>
            <person name="Ostrov N."/>
        </authorList>
    </citation>
    <scope>NUCLEOTIDE SEQUENCE [LARGE SCALE GENOMIC DNA]</scope>
    <source>
        <strain evidence="8 10">ATCC 23090</strain>
    </source>
</reference>
<evidence type="ECO:0000256" key="4">
    <source>
        <dbReference type="ARBA" id="ARBA00022989"/>
    </source>
</evidence>
<name>A0A1K1MTI4_9BACT</name>
<dbReference type="PANTHER" id="PTHR30250:SF11">
    <property type="entry name" value="O-ANTIGEN TRANSPORTER-RELATED"/>
    <property type="match status" value="1"/>
</dbReference>
<evidence type="ECO:0000256" key="6">
    <source>
        <dbReference type="SAM" id="Phobius"/>
    </source>
</evidence>
<feature type="transmembrane region" description="Helical" evidence="6">
    <location>
        <begin position="265"/>
        <end position="285"/>
    </location>
</feature>
<evidence type="ECO:0000256" key="3">
    <source>
        <dbReference type="ARBA" id="ARBA00022692"/>
    </source>
</evidence>
<dbReference type="InterPro" id="IPR002797">
    <property type="entry name" value="Polysacc_synth"/>
</dbReference>
<dbReference type="InterPro" id="IPR050833">
    <property type="entry name" value="Poly_Biosynth_Transport"/>
</dbReference>
<keyword evidence="2" id="KW-1003">Cell membrane</keyword>
<accession>A0A1K1MTI4</accession>
<feature type="transmembrane region" description="Helical" evidence="6">
    <location>
        <begin position="371"/>
        <end position="391"/>
    </location>
</feature>
<feature type="transmembrane region" description="Helical" evidence="6">
    <location>
        <begin position="187"/>
        <end position="203"/>
    </location>
</feature>
<reference evidence="7 9" key="1">
    <citation type="submission" date="2016-11" db="EMBL/GenBank/DDBJ databases">
        <authorList>
            <person name="Jaros S."/>
            <person name="Januszkiewicz K."/>
            <person name="Wedrychowicz H."/>
        </authorList>
    </citation>
    <scope>NUCLEOTIDE SEQUENCE [LARGE SCALE GENOMIC DNA]</scope>
    <source>
        <strain evidence="7 9">DSM 784</strain>
    </source>
</reference>
<feature type="transmembrane region" description="Helical" evidence="6">
    <location>
        <begin position="159"/>
        <end position="181"/>
    </location>
</feature>
<evidence type="ECO:0000256" key="2">
    <source>
        <dbReference type="ARBA" id="ARBA00022475"/>
    </source>
</evidence>
<feature type="transmembrane region" description="Helical" evidence="6">
    <location>
        <begin position="120"/>
        <end position="139"/>
    </location>
</feature>
<dbReference type="RefSeq" id="WP_072357370.1">
    <property type="nucleotide sequence ID" value="NZ_CP139972.1"/>
</dbReference>
<dbReference type="Pfam" id="PF01943">
    <property type="entry name" value="Polysacc_synt"/>
    <property type="match status" value="1"/>
</dbReference>
<feature type="transmembrane region" description="Helical" evidence="6">
    <location>
        <begin position="50"/>
        <end position="69"/>
    </location>
</feature>
<keyword evidence="5 6" id="KW-0472">Membrane</keyword>
<evidence type="ECO:0000313" key="9">
    <source>
        <dbReference type="Proteomes" id="UP000183788"/>
    </source>
</evidence>
<keyword evidence="4 6" id="KW-1133">Transmembrane helix</keyword>
<dbReference type="EMBL" id="FPIZ01000002">
    <property type="protein sequence ID" value="SFW26480.1"/>
    <property type="molecule type" value="Genomic_DNA"/>
</dbReference>
<comment type="subcellular location">
    <subcellularLocation>
        <location evidence="1">Cell membrane</location>
        <topology evidence="1">Multi-pass membrane protein</topology>
    </subcellularLocation>
</comment>
<proteinExistence type="predicted"/>
<gene>
    <name evidence="7" type="ORF">SAMN05661012_00875</name>
    <name evidence="8" type="ORF">SR876_07810</name>
</gene>
<dbReference type="OrthoDB" id="88014at2"/>
<evidence type="ECO:0000256" key="1">
    <source>
        <dbReference type="ARBA" id="ARBA00004651"/>
    </source>
</evidence>
<evidence type="ECO:0000313" key="7">
    <source>
        <dbReference type="EMBL" id="SFW26480.1"/>
    </source>
</evidence>